<dbReference type="HOGENOM" id="CLU_2116916_0_0_11"/>
<reference evidence="2 3" key="1">
    <citation type="submission" date="2009-01" db="EMBL/GenBank/DDBJ databases">
        <authorList>
            <person name="Fulton L."/>
            <person name="Clifton S."/>
            <person name="Chinwalla A.T."/>
            <person name="Mitreva M."/>
            <person name="Sodergren E."/>
            <person name="Weinstock G."/>
            <person name="Clifton S."/>
            <person name="Dooling D.J."/>
            <person name="Fulton B."/>
            <person name="Minx P."/>
            <person name="Pepin K.H."/>
            <person name="Johnson M."/>
            <person name="Bhonagiri V."/>
            <person name="Nash W.E."/>
            <person name="Mardis E.R."/>
            <person name="Wilson R.K."/>
        </authorList>
    </citation>
    <scope>NUCLEOTIDE SEQUENCE [LARGE SCALE GENOMIC DNA]</scope>
    <source>
        <strain evidence="2 3">ATCC 33806</strain>
    </source>
</reference>
<dbReference type="Proteomes" id="UP000006247">
    <property type="component" value="Unassembled WGS sequence"/>
</dbReference>
<feature type="transmembrane region" description="Helical" evidence="1">
    <location>
        <begin position="44"/>
        <end position="66"/>
    </location>
</feature>
<proteinExistence type="predicted"/>
<feature type="transmembrane region" description="Helical" evidence="1">
    <location>
        <begin position="86"/>
        <end position="105"/>
    </location>
</feature>
<dbReference type="EMBL" id="ACEB01000016">
    <property type="protein sequence ID" value="EEG27451.1"/>
    <property type="molecule type" value="Genomic_DNA"/>
</dbReference>
<feature type="transmembrane region" description="Helical" evidence="1">
    <location>
        <begin position="12"/>
        <end position="32"/>
    </location>
</feature>
<evidence type="ECO:0000313" key="2">
    <source>
        <dbReference type="EMBL" id="EEG27451.1"/>
    </source>
</evidence>
<accession>C0E1X2</accession>
<comment type="caution">
    <text evidence="2">The sequence shown here is derived from an EMBL/GenBank/DDBJ whole genome shotgun (WGS) entry which is preliminary data.</text>
</comment>
<gene>
    <name evidence="2" type="ORF">CORMATOL_00976</name>
</gene>
<keyword evidence="1" id="KW-0812">Transmembrane</keyword>
<name>C0E1X2_9CORY</name>
<evidence type="ECO:0000256" key="1">
    <source>
        <dbReference type="SAM" id="Phobius"/>
    </source>
</evidence>
<keyword evidence="1" id="KW-1133">Transmembrane helix</keyword>
<dbReference type="RefSeq" id="WP_005520468.1">
    <property type="nucleotide sequence ID" value="NZ_EQ973328.1"/>
</dbReference>
<keyword evidence="1" id="KW-0472">Membrane</keyword>
<organism evidence="2 3">
    <name type="scientific">Corynebacterium matruchotii ATCC 33806</name>
    <dbReference type="NCBI Taxonomy" id="566549"/>
    <lineage>
        <taxon>Bacteria</taxon>
        <taxon>Bacillati</taxon>
        <taxon>Actinomycetota</taxon>
        <taxon>Actinomycetes</taxon>
        <taxon>Mycobacteriales</taxon>
        <taxon>Corynebacteriaceae</taxon>
        <taxon>Corynebacterium</taxon>
    </lineage>
</organism>
<evidence type="ECO:0000313" key="3">
    <source>
        <dbReference type="Proteomes" id="UP000006247"/>
    </source>
</evidence>
<sequence length="114" mass="13174">MELQTLKAQGIGVYKLVGYASLQSALIASTLFRKKEIVVHKMKSLRFFLVLLLVWLGTQIVVWGWSEFILKGSQLERMLELEDVEPYLKIPFYLLFPVPYAVTVTRRIVKKDNA</sequence>
<dbReference type="AlphaFoldDB" id="C0E1X2"/>
<protein>
    <submittedName>
        <fullName evidence="2">Uncharacterized protein</fullName>
    </submittedName>
</protein>